<dbReference type="PANTHER" id="PTHR11777:SF9">
    <property type="entry name" value="ALANINE--TRNA LIGASE, CYTOPLASMIC"/>
    <property type="match status" value="1"/>
</dbReference>
<keyword evidence="3 9" id="KW-0436">Ligase</keyword>
<keyword evidence="2 9" id="KW-0820">tRNA-binding</keyword>
<comment type="function">
    <text evidence="9">Catalyzes the attachment of alanine to tRNA(Ala) in a two-step reaction: alanine is first activated by ATP to form Ala-AMP and then transferred to the acceptor end of tRNA(Ala). Also edits incorrectly charged Ser-tRNA(Ala) and Gly-tRNA(Ala) via its editing domain.</text>
</comment>
<reference evidence="11 12" key="1">
    <citation type="journal article" date="2016" name="Nat. Commun.">
        <title>Thousands of microbial genomes shed light on interconnected biogeochemical processes in an aquifer system.</title>
        <authorList>
            <person name="Anantharaman K."/>
            <person name="Brown C.T."/>
            <person name="Hug L.A."/>
            <person name="Sharon I."/>
            <person name="Castelle C.J."/>
            <person name="Probst A.J."/>
            <person name="Thomas B.C."/>
            <person name="Singh A."/>
            <person name="Wilkins M.J."/>
            <person name="Karaoz U."/>
            <person name="Brodie E.L."/>
            <person name="Williams K.H."/>
            <person name="Hubbard S.S."/>
            <person name="Banfield J.F."/>
        </authorList>
    </citation>
    <scope>NUCLEOTIDE SEQUENCE [LARGE SCALE GENOMIC DNA]</scope>
</reference>
<dbReference type="Gene3D" id="3.30.980.10">
    <property type="entry name" value="Threonyl-trna Synthetase, Chain A, domain 2"/>
    <property type="match status" value="1"/>
</dbReference>
<feature type="binding site" evidence="9">
    <location>
        <position position="550"/>
    </location>
    <ligand>
        <name>Zn(2+)</name>
        <dbReference type="ChEBI" id="CHEBI:29105"/>
    </ligand>
</feature>
<dbReference type="InterPro" id="IPR018165">
    <property type="entry name" value="Ala-tRNA-synth_IIc_core"/>
</dbReference>
<keyword evidence="8 9" id="KW-0030">Aminoacyl-tRNA synthetase</keyword>
<dbReference type="InterPro" id="IPR012947">
    <property type="entry name" value="tRNA_SAD"/>
</dbReference>
<dbReference type="InterPro" id="IPR018162">
    <property type="entry name" value="Ala-tRNA-ligase_IIc_anticod-bd"/>
</dbReference>
<comment type="catalytic activity">
    <reaction evidence="9">
        <text>tRNA(Ala) + L-alanine + ATP = L-alanyl-tRNA(Ala) + AMP + diphosphate</text>
        <dbReference type="Rhea" id="RHEA:12540"/>
        <dbReference type="Rhea" id="RHEA-COMP:9657"/>
        <dbReference type="Rhea" id="RHEA-COMP:9923"/>
        <dbReference type="ChEBI" id="CHEBI:30616"/>
        <dbReference type="ChEBI" id="CHEBI:33019"/>
        <dbReference type="ChEBI" id="CHEBI:57972"/>
        <dbReference type="ChEBI" id="CHEBI:78442"/>
        <dbReference type="ChEBI" id="CHEBI:78497"/>
        <dbReference type="ChEBI" id="CHEBI:456215"/>
        <dbReference type="EC" id="6.1.1.7"/>
    </reaction>
</comment>
<dbReference type="PROSITE" id="PS50860">
    <property type="entry name" value="AA_TRNA_LIGASE_II_ALA"/>
    <property type="match status" value="1"/>
</dbReference>
<evidence type="ECO:0000256" key="3">
    <source>
        <dbReference type="ARBA" id="ARBA00022598"/>
    </source>
</evidence>
<comment type="caution">
    <text evidence="11">The sequence shown here is derived from an EMBL/GenBank/DDBJ whole genome shotgun (WGS) entry which is preliminary data.</text>
</comment>
<sequence length="580" mass="64724">MTSNEIRQKFLDFYKKRSHAILPSASLVPENDPSVLFNTAGMQPLVPYLLGQAHPAGVRLADVQKCVRTGDLEDIGDNRHLSFFEMMGNWSLGDYFKKEAISWSYEFLTSKDEGLGLDPSRLYVTCFEGDANAPRDNESAEIWMSLGIPKNRIYFLGADDNWWSPGDNGPCGPDTEMFYDLTSGGLGDLSPAEFASATAREDIIEIWNDVFMEYEKKDGQVIGKLAKKNVDTGAGLERMTAVMQGKTTAYDTDLFSELITLAATLADDKRGQRVIADHFRTAVFMITDGVLPSNTDRGYILRRLIRRAIMKTTSHELLSDKITGLVNAVVTKYQTQYPELADHTDLIVKTIENEAVKFQKTLKDGLKEFEKGIDPFVLFTTYGFPVELTEELAREKGQIIDRDNFDEKMKEHQKLSQTASAGMFKGGLGGNSEQITKYHTATHLLHQALHDVLGDEVSQKGSNITDDRLRFDFSFSRKMTNEEKTEVEKIINQKIAEGLAVNSVTLPKLEAEATGARHSFGDKYGDMVTIYFIGSNLDSAYSKEFCGGPHVENTGVLGTFKIQKEEAVAQGIRRIKAVLL</sequence>
<dbReference type="SUPFAM" id="SSF101353">
    <property type="entry name" value="Putative anticodon-binding domain of alanyl-tRNA synthetase (AlaRS)"/>
    <property type="match status" value="1"/>
</dbReference>
<dbReference type="EC" id="6.1.1.7" evidence="9"/>
<keyword evidence="6 9" id="KW-0694">RNA-binding</keyword>
<feature type="binding site" evidence="9">
    <location>
        <position position="546"/>
    </location>
    <ligand>
        <name>Zn(2+)</name>
        <dbReference type="ChEBI" id="CHEBI:29105"/>
    </ligand>
</feature>
<evidence type="ECO:0000256" key="2">
    <source>
        <dbReference type="ARBA" id="ARBA00022555"/>
    </source>
</evidence>
<dbReference type="STRING" id="1802438.A2571_02525"/>
<accession>A0A1G2QDF8</accession>
<evidence type="ECO:0000256" key="6">
    <source>
        <dbReference type="ARBA" id="ARBA00022884"/>
    </source>
</evidence>
<keyword evidence="4 9" id="KW-0547">Nucleotide-binding</keyword>
<evidence type="ECO:0000256" key="1">
    <source>
        <dbReference type="ARBA" id="ARBA00008226"/>
    </source>
</evidence>
<keyword evidence="9" id="KW-0963">Cytoplasm</keyword>
<dbReference type="SUPFAM" id="SSF55186">
    <property type="entry name" value="ThrRS/AlaRS common domain"/>
    <property type="match status" value="1"/>
</dbReference>
<evidence type="ECO:0000256" key="9">
    <source>
        <dbReference type="HAMAP-Rule" id="MF_00036"/>
    </source>
</evidence>
<dbReference type="EMBL" id="MHTJ01000003">
    <property type="protein sequence ID" value="OHA58620.1"/>
    <property type="molecule type" value="Genomic_DNA"/>
</dbReference>
<dbReference type="Pfam" id="PF01411">
    <property type="entry name" value="tRNA-synt_2c"/>
    <property type="match status" value="1"/>
</dbReference>
<feature type="domain" description="Alanyl-transfer RNA synthetases family profile" evidence="10">
    <location>
        <begin position="1"/>
        <end position="580"/>
    </location>
</feature>
<comment type="domain">
    <text evidence="9">Consists of three domains; the N-terminal catalytic domain, the editing domain and the C-terminal C-Ala domain. The editing domain removes incorrectly charged amino acids, while the C-Ala domain, along with tRNA(Ala), serves as a bridge to cooperatively bring together the editing and aminoacylation centers thus stimulating deacylation of misacylated tRNAs.</text>
</comment>
<dbReference type="AlphaFoldDB" id="A0A1G2QDF8"/>
<evidence type="ECO:0000256" key="5">
    <source>
        <dbReference type="ARBA" id="ARBA00022840"/>
    </source>
</evidence>
<dbReference type="SMART" id="SM00863">
    <property type="entry name" value="tRNA_SAD"/>
    <property type="match status" value="1"/>
</dbReference>
<evidence type="ECO:0000256" key="4">
    <source>
        <dbReference type="ARBA" id="ARBA00022741"/>
    </source>
</evidence>
<dbReference type="Proteomes" id="UP000177043">
    <property type="component" value="Unassembled WGS sequence"/>
</dbReference>
<evidence type="ECO:0000313" key="11">
    <source>
        <dbReference type="EMBL" id="OHA58620.1"/>
    </source>
</evidence>
<keyword evidence="9" id="KW-0479">Metal-binding</keyword>
<keyword evidence="7 9" id="KW-0648">Protein biosynthesis</keyword>
<dbReference type="GO" id="GO:0008270">
    <property type="term" value="F:zinc ion binding"/>
    <property type="evidence" value="ECO:0007669"/>
    <property type="project" value="UniProtKB-UniRule"/>
</dbReference>
<evidence type="ECO:0000256" key="8">
    <source>
        <dbReference type="ARBA" id="ARBA00023146"/>
    </source>
</evidence>
<organism evidence="11 12">
    <name type="scientific">Candidatus Vogelbacteria bacterium RIFOXYD1_FULL_44_32</name>
    <dbReference type="NCBI Taxonomy" id="1802438"/>
    <lineage>
        <taxon>Bacteria</taxon>
        <taxon>Candidatus Vogeliibacteriota</taxon>
    </lineage>
</organism>
<feature type="binding site" evidence="9">
    <location>
        <position position="439"/>
    </location>
    <ligand>
        <name>Zn(2+)</name>
        <dbReference type="ChEBI" id="CHEBI:29105"/>
    </ligand>
</feature>
<dbReference type="InterPro" id="IPR023033">
    <property type="entry name" value="Ala_tRNA_ligase_euk/bac"/>
</dbReference>
<dbReference type="Gene3D" id="3.30.54.20">
    <property type="match status" value="1"/>
</dbReference>
<name>A0A1G2QDF8_9BACT</name>
<dbReference type="InterPro" id="IPR050058">
    <property type="entry name" value="Ala-tRNA_ligase"/>
</dbReference>
<dbReference type="GO" id="GO:0005524">
    <property type="term" value="F:ATP binding"/>
    <property type="evidence" value="ECO:0007669"/>
    <property type="project" value="UniProtKB-UniRule"/>
</dbReference>
<comment type="subcellular location">
    <subcellularLocation>
        <location evidence="9">Cytoplasm</location>
    </subcellularLocation>
</comment>
<dbReference type="NCBIfam" id="NF002436">
    <property type="entry name" value="PRK01584.1"/>
    <property type="match status" value="1"/>
</dbReference>
<proteinExistence type="inferred from homology"/>
<evidence type="ECO:0000259" key="10">
    <source>
        <dbReference type="PROSITE" id="PS50860"/>
    </source>
</evidence>
<gene>
    <name evidence="9" type="primary">alaS</name>
    <name evidence="11" type="ORF">A2571_02525</name>
</gene>
<dbReference type="HAMAP" id="MF_00036_B">
    <property type="entry name" value="Ala_tRNA_synth_B"/>
    <property type="match status" value="1"/>
</dbReference>
<dbReference type="GO" id="GO:0006419">
    <property type="term" value="P:alanyl-tRNA aminoacylation"/>
    <property type="evidence" value="ECO:0007669"/>
    <property type="project" value="UniProtKB-UniRule"/>
</dbReference>
<dbReference type="CDD" id="cd00673">
    <property type="entry name" value="AlaRS_core"/>
    <property type="match status" value="1"/>
</dbReference>
<dbReference type="GO" id="GO:0002161">
    <property type="term" value="F:aminoacyl-tRNA deacylase activity"/>
    <property type="evidence" value="ECO:0007669"/>
    <property type="project" value="TreeGrafter"/>
</dbReference>
<protein>
    <recommendedName>
        <fullName evidence="9">Alanine--tRNA ligase</fullName>
        <ecNumber evidence="9">6.1.1.7</ecNumber>
    </recommendedName>
    <alternativeName>
        <fullName evidence="9">Alanyl-tRNA synthetase</fullName>
        <shortName evidence="9">AlaRS</shortName>
    </alternativeName>
</protein>
<comment type="cofactor">
    <cofactor evidence="9">
        <name>Zn(2+)</name>
        <dbReference type="ChEBI" id="CHEBI:29105"/>
    </cofactor>
    <text evidence="9">Binds 1 zinc ion per subunit.</text>
</comment>
<dbReference type="InterPro" id="IPR002318">
    <property type="entry name" value="Ala-tRNA-lgiase_IIc"/>
</dbReference>
<keyword evidence="9" id="KW-0862">Zinc</keyword>
<dbReference type="GO" id="GO:0004813">
    <property type="term" value="F:alanine-tRNA ligase activity"/>
    <property type="evidence" value="ECO:0007669"/>
    <property type="project" value="UniProtKB-UniRule"/>
</dbReference>
<dbReference type="InterPro" id="IPR018164">
    <property type="entry name" value="Ala-tRNA-synth_IIc_N"/>
</dbReference>
<dbReference type="PRINTS" id="PR00980">
    <property type="entry name" value="TRNASYNTHALA"/>
</dbReference>
<evidence type="ECO:0000313" key="12">
    <source>
        <dbReference type="Proteomes" id="UP000177043"/>
    </source>
</evidence>
<dbReference type="Pfam" id="PF07973">
    <property type="entry name" value="tRNA_SAD"/>
    <property type="match status" value="1"/>
</dbReference>
<dbReference type="FunFam" id="3.30.980.10:FF:000004">
    <property type="entry name" value="Alanine--tRNA ligase, cytoplasmic"/>
    <property type="match status" value="1"/>
</dbReference>
<dbReference type="GO" id="GO:0005737">
    <property type="term" value="C:cytoplasm"/>
    <property type="evidence" value="ECO:0007669"/>
    <property type="project" value="UniProtKB-SubCell"/>
</dbReference>
<feature type="binding site" evidence="9">
    <location>
        <position position="443"/>
    </location>
    <ligand>
        <name>Zn(2+)</name>
        <dbReference type="ChEBI" id="CHEBI:29105"/>
    </ligand>
</feature>
<dbReference type="InterPro" id="IPR018163">
    <property type="entry name" value="Thr/Ala-tRNA-synth_IIc_edit"/>
</dbReference>
<keyword evidence="5 9" id="KW-0067">ATP-binding</keyword>
<dbReference type="Gene3D" id="3.30.930.10">
    <property type="entry name" value="Bira Bifunctional Protein, Domain 2"/>
    <property type="match status" value="1"/>
</dbReference>
<comment type="similarity">
    <text evidence="1 9">Belongs to the class-II aminoacyl-tRNA synthetase family.</text>
</comment>
<dbReference type="GO" id="GO:0000049">
    <property type="term" value="F:tRNA binding"/>
    <property type="evidence" value="ECO:0007669"/>
    <property type="project" value="UniProtKB-KW"/>
</dbReference>
<evidence type="ECO:0000256" key="7">
    <source>
        <dbReference type="ARBA" id="ARBA00022917"/>
    </source>
</evidence>
<dbReference type="PANTHER" id="PTHR11777">
    <property type="entry name" value="ALANYL-TRNA SYNTHETASE"/>
    <property type="match status" value="1"/>
</dbReference>
<dbReference type="SUPFAM" id="SSF55681">
    <property type="entry name" value="Class II aaRS and biotin synthetases"/>
    <property type="match status" value="1"/>
</dbReference>
<dbReference type="InterPro" id="IPR045864">
    <property type="entry name" value="aa-tRNA-synth_II/BPL/LPL"/>
</dbReference>